<dbReference type="RefSeq" id="WP_406789871.1">
    <property type="nucleotide sequence ID" value="NZ_JBJIAA010000028.1"/>
</dbReference>
<dbReference type="EMBL" id="JBJIAA010000028">
    <property type="protein sequence ID" value="MFL0253203.1"/>
    <property type="molecule type" value="Genomic_DNA"/>
</dbReference>
<protein>
    <submittedName>
        <fullName evidence="2">PPC domain-containing protein</fullName>
    </submittedName>
</protein>
<accession>A0ABW8TKU4</accession>
<feature type="signal peptide" evidence="1">
    <location>
        <begin position="1"/>
        <end position="24"/>
    </location>
</feature>
<organism evidence="2 3">
    <name type="scientific">Clostridium neuense</name>
    <dbReference type="NCBI Taxonomy" id="1728934"/>
    <lineage>
        <taxon>Bacteria</taxon>
        <taxon>Bacillati</taxon>
        <taxon>Bacillota</taxon>
        <taxon>Clostridia</taxon>
        <taxon>Eubacteriales</taxon>
        <taxon>Clostridiaceae</taxon>
        <taxon>Clostridium</taxon>
    </lineage>
</organism>
<keyword evidence="1" id="KW-0732">Signal</keyword>
<evidence type="ECO:0000256" key="1">
    <source>
        <dbReference type="SAM" id="SignalP"/>
    </source>
</evidence>
<reference evidence="2 3" key="1">
    <citation type="submission" date="2024-11" db="EMBL/GenBank/DDBJ databases">
        <authorList>
            <person name="Heng Y.C."/>
            <person name="Lim A.C.H."/>
            <person name="Lee J.K.Y."/>
            <person name="Kittelmann S."/>
        </authorList>
    </citation>
    <scope>NUCLEOTIDE SEQUENCE [LARGE SCALE GENOMIC DNA]</scope>
    <source>
        <strain evidence="2 3">WILCCON 0114</strain>
    </source>
</reference>
<sequence length="117" mass="13046">MKKTRIVTVLLAFLLIFLSGCKHDVTSISKTCSSPVTQSSTGSFSAQKGDKVNIRYNSKVKSGELKIQLIDPNEKVINNFETNLNGKEQVTINKTGEYTVMISLYKFKGNVNVRIKE</sequence>
<evidence type="ECO:0000313" key="2">
    <source>
        <dbReference type="EMBL" id="MFL0253203.1"/>
    </source>
</evidence>
<dbReference type="PROSITE" id="PS51257">
    <property type="entry name" value="PROKAR_LIPOPROTEIN"/>
    <property type="match status" value="1"/>
</dbReference>
<dbReference type="Gene3D" id="2.60.120.380">
    <property type="match status" value="1"/>
</dbReference>
<feature type="chain" id="PRO_5046599271" evidence="1">
    <location>
        <begin position="25"/>
        <end position="117"/>
    </location>
</feature>
<dbReference type="Proteomes" id="UP001623592">
    <property type="component" value="Unassembled WGS sequence"/>
</dbReference>
<comment type="caution">
    <text evidence="2">The sequence shown here is derived from an EMBL/GenBank/DDBJ whole genome shotgun (WGS) entry which is preliminary data.</text>
</comment>
<gene>
    <name evidence="2" type="ORF">ACJDT4_22615</name>
</gene>
<name>A0ABW8TKU4_9CLOT</name>
<proteinExistence type="predicted"/>
<keyword evidence="3" id="KW-1185">Reference proteome</keyword>
<evidence type="ECO:0000313" key="3">
    <source>
        <dbReference type="Proteomes" id="UP001623592"/>
    </source>
</evidence>